<dbReference type="GO" id="GO:0000271">
    <property type="term" value="P:polysaccharide biosynthetic process"/>
    <property type="evidence" value="ECO:0007669"/>
    <property type="project" value="InterPro"/>
</dbReference>
<evidence type="ECO:0000256" key="1">
    <source>
        <dbReference type="ARBA" id="ARBA00004701"/>
    </source>
</evidence>
<evidence type="ECO:0000256" key="4">
    <source>
        <dbReference type="ARBA" id="ARBA00023002"/>
    </source>
</evidence>
<evidence type="ECO:0000256" key="8">
    <source>
        <dbReference type="PIRSR" id="PIRSR500134-1"/>
    </source>
</evidence>
<dbReference type="InterPro" id="IPR001732">
    <property type="entry name" value="UDP-Glc/GDP-Man_DH_N"/>
</dbReference>
<evidence type="ECO:0000256" key="11">
    <source>
        <dbReference type="SAM" id="SignalP"/>
    </source>
</evidence>
<evidence type="ECO:0000256" key="6">
    <source>
        <dbReference type="ARBA" id="ARBA00047473"/>
    </source>
</evidence>
<feature type="binding site" evidence="10">
    <location>
        <position position="30"/>
    </location>
    <ligand>
        <name>NAD(+)</name>
        <dbReference type="ChEBI" id="CHEBI:57540"/>
    </ligand>
</feature>
<dbReference type="PROSITE" id="PS51257">
    <property type="entry name" value="PROKAR_LIPOPROTEIN"/>
    <property type="match status" value="1"/>
</dbReference>
<evidence type="ECO:0000256" key="10">
    <source>
        <dbReference type="PIRSR" id="PIRSR500134-3"/>
    </source>
</evidence>
<feature type="active site" description="Nucleophile" evidence="8">
    <location>
        <position position="267"/>
    </location>
</feature>
<feature type="binding site" evidence="9">
    <location>
        <position position="323"/>
    </location>
    <ligand>
        <name>substrate</name>
    </ligand>
</feature>
<dbReference type="InterPro" id="IPR014026">
    <property type="entry name" value="UDP-Glc/GDP-Man_DH_dimer"/>
</dbReference>
<dbReference type="SUPFAM" id="SSF52413">
    <property type="entry name" value="UDP-glucose/GDP-mannose dehydrogenase C-terminal domain"/>
    <property type="match status" value="1"/>
</dbReference>
<dbReference type="GO" id="GO:0006065">
    <property type="term" value="P:UDP-glucuronate biosynthetic process"/>
    <property type="evidence" value="ECO:0007669"/>
    <property type="project" value="UniProtKB-UniPathway"/>
</dbReference>
<dbReference type="SUPFAM" id="SSF48179">
    <property type="entry name" value="6-phosphogluconate dehydrogenase C-terminal domain-like"/>
    <property type="match status" value="1"/>
</dbReference>
<feature type="binding site" evidence="9">
    <location>
        <begin position="157"/>
        <end position="160"/>
    </location>
    <ligand>
        <name>substrate</name>
    </ligand>
</feature>
<feature type="signal peptide" evidence="11">
    <location>
        <begin position="1"/>
        <end position="16"/>
    </location>
</feature>
<proteinExistence type="inferred from homology"/>
<dbReference type="RefSeq" id="WP_015938097.1">
    <property type="nucleotide sequence ID" value="NC_011886.1"/>
</dbReference>
<feature type="binding site" evidence="9">
    <location>
        <begin position="256"/>
        <end position="260"/>
    </location>
    <ligand>
        <name>substrate</name>
    </ligand>
</feature>
<dbReference type="Gene3D" id="3.40.50.720">
    <property type="entry name" value="NAD(P)-binding Rossmann-like Domain"/>
    <property type="match status" value="2"/>
</dbReference>
<comment type="pathway">
    <text evidence="1">Nucleotide-sugar biosynthesis; UDP-alpha-D-glucuronate biosynthesis; UDP-alpha-D-glucuronate from UDP-alpha-D-glucose: step 1/1.</text>
</comment>
<dbReference type="InterPro" id="IPR008927">
    <property type="entry name" value="6-PGluconate_DH-like_C_sf"/>
</dbReference>
<dbReference type="AlphaFoldDB" id="B8HEF6"/>
<feature type="binding site" evidence="10">
    <location>
        <position position="330"/>
    </location>
    <ligand>
        <name>NAD(+)</name>
        <dbReference type="ChEBI" id="CHEBI:57540"/>
    </ligand>
</feature>
<dbReference type="EC" id="1.1.1.22" evidence="3 7"/>
<sequence length="447" mass="47475">MKIAVLGLGYVGCVTAACLAEAGNTVIGVDPAPKKVAAINSGMTPIVEPGLAERLANAHASKRISASTDVGVVKDVDVAIVCVGTPSAETGELDLRYVETVATEIGRGLPDRSTPLTIMLRSTVLPGTTAMKFIPWIEKASGLIEGRDFFVAFCPEFLRESTAISDFYNPPFTVIGVESPSAAEKPSELLSFLDTPAEVVSTGVAEALKYASNAFHAVKVVFANEIARACAISDVDARAVMQLFVQDRELNISHRYLRPGFAFGGSCLPKDVKALQHYSQSRGLDLPMIDSLTASNDVHIQRVVTMVEASGAKTVAQVGLTFKPSTDDMRESPFVKVAAKLVEMGIEVRAYDPIIDVEKLMGANQSFVEAVLPDLESMLVDDLEEALVGADLVLLGTNAADVCEIVLSGPSVPVVDLSGSLPKRVEDSLRTRETSSLLAESYVGAAW</sequence>
<comment type="catalytic activity">
    <reaction evidence="6 7">
        <text>UDP-alpha-D-glucose + 2 NAD(+) + H2O = UDP-alpha-D-glucuronate + 2 NADH + 3 H(+)</text>
        <dbReference type="Rhea" id="RHEA:23596"/>
        <dbReference type="ChEBI" id="CHEBI:15377"/>
        <dbReference type="ChEBI" id="CHEBI:15378"/>
        <dbReference type="ChEBI" id="CHEBI:57540"/>
        <dbReference type="ChEBI" id="CHEBI:57945"/>
        <dbReference type="ChEBI" id="CHEBI:58052"/>
        <dbReference type="ChEBI" id="CHEBI:58885"/>
        <dbReference type="EC" id="1.1.1.22"/>
    </reaction>
</comment>
<keyword evidence="14" id="KW-1185">Reference proteome</keyword>
<dbReference type="NCBIfam" id="TIGR03026">
    <property type="entry name" value="NDP-sugDHase"/>
    <property type="match status" value="1"/>
</dbReference>
<dbReference type="SUPFAM" id="SSF51735">
    <property type="entry name" value="NAD(P)-binding Rossmann-fold domains"/>
    <property type="match status" value="1"/>
</dbReference>
<dbReference type="Pfam" id="PF00984">
    <property type="entry name" value="UDPG_MGDP_dh"/>
    <property type="match status" value="1"/>
</dbReference>
<feature type="binding site" evidence="9">
    <location>
        <position position="264"/>
    </location>
    <ligand>
        <name>substrate</name>
    </ligand>
</feature>
<keyword evidence="4 7" id="KW-0560">Oxidoreductase</keyword>
<reference evidence="13" key="1">
    <citation type="submission" date="2009-01" db="EMBL/GenBank/DDBJ databases">
        <title>Complete sequence of chromosome of Arthrobacter chlorophenolicus A6.</title>
        <authorList>
            <consortium name="US DOE Joint Genome Institute"/>
            <person name="Lucas S."/>
            <person name="Copeland A."/>
            <person name="Lapidus A."/>
            <person name="Glavina del Rio T."/>
            <person name="Tice H."/>
            <person name="Bruce D."/>
            <person name="Goodwin L."/>
            <person name="Pitluck S."/>
            <person name="Goltsman E."/>
            <person name="Clum A."/>
            <person name="Larimer F."/>
            <person name="Land M."/>
            <person name="Hauser L."/>
            <person name="Kyrpides N."/>
            <person name="Mikhailova N."/>
            <person name="Jansson J."/>
            <person name="Richardson P."/>
        </authorList>
    </citation>
    <scope>NUCLEOTIDE SEQUENCE [LARGE SCALE GENOMIC DNA]</scope>
    <source>
        <strain evidence="13">A6</strain>
    </source>
</reference>
<dbReference type="InterPro" id="IPR014027">
    <property type="entry name" value="UDP-Glc/GDP-Man_DH_C"/>
</dbReference>
<dbReference type="InterPro" id="IPR028357">
    <property type="entry name" value="UDPglc_DH_bac"/>
</dbReference>
<dbReference type="PANTHER" id="PTHR43750:SF1">
    <property type="entry name" value="GDP-MANNOSE 6-DEHYDROGENASE"/>
    <property type="match status" value="1"/>
</dbReference>
<dbReference type="Pfam" id="PF03720">
    <property type="entry name" value="UDPG_MGDP_dh_C"/>
    <property type="match status" value="1"/>
</dbReference>
<dbReference type="GO" id="GO:0003979">
    <property type="term" value="F:UDP-glucose 6-dehydrogenase activity"/>
    <property type="evidence" value="ECO:0007669"/>
    <property type="project" value="UniProtKB-EC"/>
</dbReference>
<dbReference type="InterPro" id="IPR036291">
    <property type="entry name" value="NAD(P)-bd_dom_sf"/>
</dbReference>
<feature type="binding site" evidence="10">
    <location>
        <position position="160"/>
    </location>
    <ligand>
        <name>NAD(+)</name>
        <dbReference type="ChEBI" id="CHEBI:57540"/>
    </ligand>
</feature>
<protein>
    <recommendedName>
        <fullName evidence="3 7">UDP-glucose 6-dehydrogenase</fullName>
        <ecNumber evidence="3 7">1.1.1.22</ecNumber>
    </recommendedName>
</protein>
<comment type="similarity">
    <text evidence="2 7">Belongs to the UDP-glucose/GDP-mannose dehydrogenase family.</text>
</comment>
<evidence type="ECO:0000259" key="12">
    <source>
        <dbReference type="SMART" id="SM00984"/>
    </source>
</evidence>
<dbReference type="Pfam" id="PF03721">
    <property type="entry name" value="UDPG_MGDP_dh_N"/>
    <property type="match status" value="1"/>
</dbReference>
<evidence type="ECO:0000256" key="3">
    <source>
        <dbReference type="ARBA" id="ARBA00012954"/>
    </source>
</evidence>
<dbReference type="Gene3D" id="1.20.5.170">
    <property type="match status" value="1"/>
</dbReference>
<name>B8HEF6_PSECP</name>
<evidence type="ECO:0000256" key="5">
    <source>
        <dbReference type="ARBA" id="ARBA00023027"/>
    </source>
</evidence>
<dbReference type="InterPro" id="IPR036220">
    <property type="entry name" value="UDP-Glc/GDP-Man_DH_C_sf"/>
</dbReference>
<dbReference type="KEGG" id="ach:Achl_2940"/>
<feature type="binding site" evidence="10">
    <location>
        <position position="123"/>
    </location>
    <ligand>
        <name>NAD(+)</name>
        <dbReference type="ChEBI" id="CHEBI:57540"/>
    </ligand>
</feature>
<keyword evidence="5 7" id="KW-0520">NAD</keyword>
<evidence type="ECO:0000256" key="7">
    <source>
        <dbReference type="PIRNR" id="PIRNR000124"/>
    </source>
</evidence>
<evidence type="ECO:0000313" key="13">
    <source>
        <dbReference type="EMBL" id="ACL40901.1"/>
    </source>
</evidence>
<dbReference type="STRING" id="452863.Achl_2940"/>
<organism evidence="13 14">
    <name type="scientific">Pseudarthrobacter chlorophenolicus (strain ATCC 700700 / DSM 12829 / CIP 107037 / JCM 12360 / KCTC 9906 / NCIMB 13794 / A6)</name>
    <name type="common">Arthrobacter chlorophenolicus</name>
    <dbReference type="NCBI Taxonomy" id="452863"/>
    <lineage>
        <taxon>Bacteria</taxon>
        <taxon>Bacillati</taxon>
        <taxon>Actinomycetota</taxon>
        <taxon>Actinomycetes</taxon>
        <taxon>Micrococcales</taxon>
        <taxon>Micrococcaceae</taxon>
        <taxon>Pseudarthrobacter</taxon>
    </lineage>
</organism>
<dbReference type="SMART" id="SM00984">
    <property type="entry name" value="UDPG_MGDP_dh_C"/>
    <property type="match status" value="1"/>
</dbReference>
<dbReference type="HOGENOM" id="CLU_023810_1_1_11"/>
<dbReference type="EMBL" id="CP001341">
    <property type="protein sequence ID" value="ACL40901.1"/>
    <property type="molecule type" value="Genomic_DNA"/>
</dbReference>
<dbReference type="InterPro" id="IPR017476">
    <property type="entry name" value="UDP-Glc/GDP-Man"/>
</dbReference>
<dbReference type="UniPathway" id="UPA00038">
    <property type="reaction ID" value="UER00491"/>
</dbReference>
<feature type="chain" id="PRO_5039266227" description="UDP-glucose 6-dehydrogenase" evidence="11">
    <location>
        <begin position="17"/>
        <end position="447"/>
    </location>
</feature>
<feature type="domain" description="UDP-glucose/GDP-mannose dehydrogenase C-terminal" evidence="12">
    <location>
        <begin position="316"/>
        <end position="423"/>
    </location>
</feature>
<feature type="binding site" evidence="10">
    <location>
        <position position="35"/>
    </location>
    <ligand>
        <name>NAD(+)</name>
        <dbReference type="ChEBI" id="CHEBI:57540"/>
    </ligand>
</feature>
<feature type="binding site" evidence="9">
    <location>
        <position position="209"/>
    </location>
    <ligand>
        <name>substrate</name>
    </ligand>
</feature>
<dbReference type="PANTHER" id="PTHR43750">
    <property type="entry name" value="UDP-GLUCOSE 6-DEHYDROGENASE TUAD"/>
    <property type="match status" value="1"/>
</dbReference>
<dbReference type="PIRSF" id="PIRSF000124">
    <property type="entry name" value="UDPglc_GDPman_dh"/>
    <property type="match status" value="1"/>
</dbReference>
<dbReference type="eggNOG" id="COG1004">
    <property type="taxonomic scope" value="Bacteria"/>
</dbReference>
<feature type="binding site" evidence="10">
    <location>
        <position position="85"/>
    </location>
    <ligand>
        <name>NAD(+)</name>
        <dbReference type="ChEBI" id="CHEBI:57540"/>
    </ligand>
</feature>
<dbReference type="OrthoDB" id="5193947at2"/>
<accession>B8HEF6</accession>
<gene>
    <name evidence="13" type="ordered locus">Achl_2940</name>
</gene>
<keyword evidence="11" id="KW-0732">Signal</keyword>
<evidence type="ECO:0000256" key="2">
    <source>
        <dbReference type="ARBA" id="ARBA00006601"/>
    </source>
</evidence>
<evidence type="ECO:0000256" key="9">
    <source>
        <dbReference type="PIRSR" id="PIRSR500134-2"/>
    </source>
</evidence>
<dbReference type="GO" id="GO:0051287">
    <property type="term" value="F:NAD binding"/>
    <property type="evidence" value="ECO:0007669"/>
    <property type="project" value="InterPro"/>
</dbReference>
<feature type="binding site" evidence="10">
    <location>
        <position position="270"/>
    </location>
    <ligand>
        <name>NAD(+)</name>
        <dbReference type="ChEBI" id="CHEBI:57540"/>
    </ligand>
</feature>
<dbReference type="PIRSF" id="PIRSF500134">
    <property type="entry name" value="UDPglc_DH_bac"/>
    <property type="match status" value="1"/>
</dbReference>
<dbReference type="Proteomes" id="UP000002505">
    <property type="component" value="Chromosome"/>
</dbReference>
<evidence type="ECO:0000313" key="14">
    <source>
        <dbReference type="Proteomes" id="UP000002505"/>
    </source>
</evidence>